<dbReference type="SMART" id="SM01389">
    <property type="entry name" value="Spt4"/>
    <property type="match status" value="1"/>
</dbReference>
<evidence type="ECO:0000256" key="9">
    <source>
        <dbReference type="ARBA" id="ARBA00023242"/>
    </source>
</evidence>
<dbReference type="InterPro" id="IPR009287">
    <property type="entry name" value="Spt4"/>
</dbReference>
<evidence type="ECO:0000259" key="14">
    <source>
        <dbReference type="SMART" id="SM01389"/>
    </source>
</evidence>
<keyword evidence="8 13" id="KW-0804">Transcription</keyword>
<dbReference type="GO" id="GO:0000993">
    <property type="term" value="F:RNA polymerase II complex binding"/>
    <property type="evidence" value="ECO:0007669"/>
    <property type="project" value="TreeGrafter"/>
</dbReference>
<keyword evidence="7" id="KW-0862">Zinc</keyword>
<evidence type="ECO:0000256" key="6">
    <source>
        <dbReference type="ARBA" id="ARBA00022771"/>
    </source>
</evidence>
<evidence type="ECO:0000256" key="8">
    <source>
        <dbReference type="ARBA" id="ARBA00023163"/>
    </source>
</evidence>
<dbReference type="GO" id="GO:0000775">
    <property type="term" value="C:chromosome, centromeric region"/>
    <property type="evidence" value="ECO:0007669"/>
    <property type="project" value="UniProtKB-SubCell"/>
</dbReference>
<comment type="function">
    <text evidence="11 13">The SPT4-SPT5 complex mediates both activation and inhibition of transcription elongation, and plays a role in pre-mRNA processing. This complex seems to be important for the stability of the RNA polymerase II elongation machinery on the chromatin template but not for the inherent ability of this machinery to translocate down the gene.</text>
</comment>
<dbReference type="InterPro" id="IPR029040">
    <property type="entry name" value="RPABC4/Spt4"/>
</dbReference>
<dbReference type="GO" id="GO:0003746">
    <property type="term" value="F:translation elongation factor activity"/>
    <property type="evidence" value="ECO:0007669"/>
    <property type="project" value="UniProtKB-KW"/>
</dbReference>
<feature type="domain" description="Spt4/RpoE2 zinc finger" evidence="14">
    <location>
        <begin position="17"/>
        <end position="94"/>
    </location>
</feature>
<evidence type="ECO:0000256" key="12">
    <source>
        <dbReference type="ARBA" id="ARBA00025870"/>
    </source>
</evidence>
<keyword evidence="15" id="KW-0648">Protein biosynthesis</keyword>
<evidence type="ECO:0000256" key="2">
    <source>
        <dbReference type="ARBA" id="ARBA00004584"/>
    </source>
</evidence>
<dbReference type="Gene3D" id="3.30.40.210">
    <property type="match status" value="1"/>
</dbReference>
<evidence type="ECO:0000256" key="5">
    <source>
        <dbReference type="ARBA" id="ARBA00022723"/>
    </source>
</evidence>
<comment type="subunit">
    <text evidence="12">Component of the SPT4-SPT5 complex. Interacts with RNA polymerase II.</text>
</comment>
<evidence type="ECO:0000256" key="10">
    <source>
        <dbReference type="ARBA" id="ARBA00023328"/>
    </source>
</evidence>
<proteinExistence type="inferred from homology"/>
<reference evidence="15" key="1">
    <citation type="journal article" date="2019" name="Environ. Microbiol.">
        <title>Fungal ecological strategies reflected in gene transcription - a case study of two litter decomposers.</title>
        <authorList>
            <person name="Barbi F."/>
            <person name="Kohler A."/>
            <person name="Barry K."/>
            <person name="Baskaran P."/>
            <person name="Daum C."/>
            <person name="Fauchery L."/>
            <person name="Ihrmark K."/>
            <person name="Kuo A."/>
            <person name="LaButti K."/>
            <person name="Lipzen A."/>
            <person name="Morin E."/>
            <person name="Grigoriev I.V."/>
            <person name="Henrissat B."/>
            <person name="Lindahl B."/>
            <person name="Martin F."/>
        </authorList>
    </citation>
    <scope>NUCLEOTIDE SEQUENCE</scope>
    <source>
        <strain evidence="15">JB14</strain>
    </source>
</reference>
<dbReference type="PIRSF" id="PIRSF025023">
    <property type="entry name" value="Spt4"/>
    <property type="match status" value="1"/>
</dbReference>
<keyword evidence="6" id="KW-0863">Zinc-finger</keyword>
<keyword evidence="9 13" id="KW-0539">Nucleus</keyword>
<dbReference type="GO" id="GO:0008270">
    <property type="term" value="F:zinc ion binding"/>
    <property type="evidence" value="ECO:0007669"/>
    <property type="project" value="UniProtKB-KW"/>
</dbReference>
<keyword evidence="10" id="KW-0137">Centromere</keyword>
<dbReference type="GO" id="GO:0140673">
    <property type="term" value="P:transcription elongation-coupled chromatin remodeling"/>
    <property type="evidence" value="ECO:0007669"/>
    <property type="project" value="InterPro"/>
</dbReference>
<evidence type="ECO:0000256" key="1">
    <source>
        <dbReference type="ARBA" id="ARBA00004123"/>
    </source>
</evidence>
<evidence type="ECO:0000256" key="3">
    <source>
        <dbReference type="ARBA" id="ARBA00010464"/>
    </source>
</evidence>
<dbReference type="OrthoDB" id="248751at2759"/>
<dbReference type="GO" id="GO:0032044">
    <property type="term" value="C:DSIF complex"/>
    <property type="evidence" value="ECO:0007669"/>
    <property type="project" value="TreeGrafter"/>
</dbReference>
<keyword evidence="15" id="KW-0251">Elongation factor</keyword>
<dbReference type="Pfam" id="PF06093">
    <property type="entry name" value="Spt4"/>
    <property type="match status" value="1"/>
</dbReference>
<sequence length="121" mass="13658">MSDPVSAIIPQSKSRHLRSCLLCSLIQTSNDFRSIGCPNCEEILQLKDNPDRILSCTTASFDGVIAVIDPETSWVARWQRTAKYARGMYAVRVKGRVPEDVEAELESRGIKYRPRDQSDQD</sequence>
<comment type="subcellular location">
    <subcellularLocation>
        <location evidence="2">Chromosome</location>
        <location evidence="2">Centromere</location>
    </subcellularLocation>
    <subcellularLocation>
        <location evidence="1 13">Nucleus</location>
    </subcellularLocation>
</comment>
<dbReference type="GO" id="GO:0006355">
    <property type="term" value="P:regulation of DNA-templated transcription"/>
    <property type="evidence" value="ECO:0007669"/>
    <property type="project" value="InterPro"/>
</dbReference>
<evidence type="ECO:0000256" key="4">
    <source>
        <dbReference type="ARBA" id="ARBA00020182"/>
    </source>
</evidence>
<evidence type="ECO:0000256" key="7">
    <source>
        <dbReference type="ARBA" id="ARBA00022833"/>
    </source>
</evidence>
<dbReference type="CDD" id="cd07973">
    <property type="entry name" value="Spt4"/>
    <property type="match status" value="1"/>
</dbReference>
<organism evidence="15 16">
    <name type="scientific">Gymnopus androsaceus JB14</name>
    <dbReference type="NCBI Taxonomy" id="1447944"/>
    <lineage>
        <taxon>Eukaryota</taxon>
        <taxon>Fungi</taxon>
        <taxon>Dikarya</taxon>
        <taxon>Basidiomycota</taxon>
        <taxon>Agaricomycotina</taxon>
        <taxon>Agaricomycetes</taxon>
        <taxon>Agaricomycetidae</taxon>
        <taxon>Agaricales</taxon>
        <taxon>Marasmiineae</taxon>
        <taxon>Omphalotaceae</taxon>
        <taxon>Gymnopus</taxon>
    </lineage>
</organism>
<dbReference type="EMBL" id="ML769473">
    <property type="protein sequence ID" value="KAE9399151.1"/>
    <property type="molecule type" value="Genomic_DNA"/>
</dbReference>
<evidence type="ECO:0000313" key="16">
    <source>
        <dbReference type="Proteomes" id="UP000799118"/>
    </source>
</evidence>
<protein>
    <recommendedName>
        <fullName evidence="4 13">Transcription elongation factor SPT4</fullName>
    </recommendedName>
</protein>
<accession>A0A6A4HNF6</accession>
<evidence type="ECO:0000256" key="13">
    <source>
        <dbReference type="PIRNR" id="PIRNR025023"/>
    </source>
</evidence>
<dbReference type="InterPro" id="IPR038510">
    <property type="entry name" value="Spt4_sf"/>
</dbReference>
<dbReference type="SUPFAM" id="SSF63393">
    <property type="entry name" value="RNA polymerase subunits"/>
    <property type="match status" value="1"/>
</dbReference>
<dbReference type="Proteomes" id="UP000799118">
    <property type="component" value="Unassembled WGS sequence"/>
</dbReference>
<dbReference type="AlphaFoldDB" id="A0A6A4HNF6"/>
<comment type="similarity">
    <text evidence="3 13">Belongs to the SPT4 family.</text>
</comment>
<keyword evidence="5" id="KW-0479">Metal-binding</keyword>
<name>A0A6A4HNF6_9AGAR</name>
<evidence type="ECO:0000313" key="15">
    <source>
        <dbReference type="EMBL" id="KAE9399151.1"/>
    </source>
</evidence>
<dbReference type="PANTHER" id="PTHR12882">
    <property type="entry name" value="SUPPRESSOR OF TY 4"/>
    <property type="match status" value="1"/>
</dbReference>
<keyword evidence="16" id="KW-1185">Reference proteome</keyword>
<gene>
    <name evidence="15" type="ORF">BT96DRAFT_882430</name>
</gene>
<dbReference type="InterPro" id="IPR022800">
    <property type="entry name" value="Spt4/RpoE2_Znf"/>
</dbReference>
<evidence type="ECO:0000256" key="11">
    <source>
        <dbReference type="ARBA" id="ARBA00024691"/>
    </source>
</evidence>
<dbReference type="PANTHER" id="PTHR12882:SF1">
    <property type="entry name" value="TRANSCRIPTION ELONGATION FACTOR SPT4"/>
    <property type="match status" value="1"/>
</dbReference>
<dbReference type="FunFam" id="3.30.40.210:FF:000002">
    <property type="entry name" value="Transcription elongation factor SPT4 homolog"/>
    <property type="match status" value="1"/>
</dbReference>